<dbReference type="InterPro" id="IPR036188">
    <property type="entry name" value="FAD/NAD-bd_sf"/>
</dbReference>
<dbReference type="InterPro" id="IPR045170">
    <property type="entry name" value="MTOX"/>
</dbReference>
<feature type="domain" description="FAD dependent oxidoreductase" evidence="6">
    <location>
        <begin position="11"/>
        <end position="388"/>
    </location>
</feature>
<dbReference type="InterPro" id="IPR006076">
    <property type="entry name" value="FAD-dep_OxRdtase"/>
</dbReference>
<evidence type="ECO:0000256" key="1">
    <source>
        <dbReference type="ARBA" id="ARBA00001974"/>
    </source>
</evidence>
<dbReference type="GO" id="GO:0051698">
    <property type="term" value="F:saccharopine oxidase activity"/>
    <property type="evidence" value="ECO:0007669"/>
    <property type="project" value="TreeGrafter"/>
</dbReference>
<dbReference type="GO" id="GO:0008115">
    <property type="term" value="F:sarcosine oxidase activity"/>
    <property type="evidence" value="ECO:0007669"/>
    <property type="project" value="TreeGrafter"/>
</dbReference>
<dbReference type="Gene3D" id="3.50.50.60">
    <property type="entry name" value="FAD/NAD(P)-binding domain"/>
    <property type="match status" value="1"/>
</dbReference>
<gene>
    <name evidence="7" type="ORF">JAAARDRAFT_163427</name>
</gene>
<dbReference type="FunCoup" id="A0A067P9M7">
    <property type="interactions" value="79"/>
</dbReference>
<dbReference type="Pfam" id="PF01266">
    <property type="entry name" value="DAO"/>
    <property type="match status" value="1"/>
</dbReference>
<comment type="similarity">
    <text evidence="2">Belongs to the MSOX/MTOX family.</text>
</comment>
<sequence>MASPASNDASVLIVGAGTFGLSTSFHLAKRGYKNVTCLDPWNVPSRSSAGWDISKIARTEYANPIYTRIAHESLDAWRDLEPFASAKLFHQTGWLYMKPHDVPPAVASRFETALQQTKLVGDISQVEYLPDENAIKIKCPLISGDLNGWSGIFNGNAGWVEAKRSMEVLVEECSRLGVRFISGPAGTMKSLLRGEHDNEVLGVVAQDGTEHLADLVILATGAWSESLLNFEGQLFSGAYNLCHIQLTPEEAEKYASLPVLNAPTRGYCFPPTKDGIFKIASLGYTNTNYVDLPAHPQFRVSVPRDRAFNPTDTLSEESIAECRKIAQACLPELGDRDLCYSAMCWDTESFDFNWIISPHPSSTRLFIATAGSGHTFKNLPVVGKYVADCVEGNLPSDLREAWRWRPDRVRDFPPLERVDIKSMHGWRHDGKSETDV</sequence>
<organism evidence="7 8">
    <name type="scientific">Jaapia argillacea MUCL 33604</name>
    <dbReference type="NCBI Taxonomy" id="933084"/>
    <lineage>
        <taxon>Eukaryota</taxon>
        <taxon>Fungi</taxon>
        <taxon>Dikarya</taxon>
        <taxon>Basidiomycota</taxon>
        <taxon>Agaricomycotina</taxon>
        <taxon>Agaricomycetes</taxon>
        <taxon>Agaricomycetidae</taxon>
        <taxon>Jaapiales</taxon>
        <taxon>Jaapiaceae</taxon>
        <taxon>Jaapia</taxon>
    </lineage>
</organism>
<evidence type="ECO:0000313" key="7">
    <source>
        <dbReference type="EMBL" id="KDQ51628.1"/>
    </source>
</evidence>
<dbReference type="EMBL" id="KL197746">
    <property type="protein sequence ID" value="KDQ51628.1"/>
    <property type="molecule type" value="Genomic_DNA"/>
</dbReference>
<reference evidence="8" key="1">
    <citation type="journal article" date="2014" name="Proc. Natl. Acad. Sci. U.S.A.">
        <title>Extensive sampling of basidiomycete genomes demonstrates inadequacy of the white-rot/brown-rot paradigm for wood decay fungi.</title>
        <authorList>
            <person name="Riley R."/>
            <person name="Salamov A.A."/>
            <person name="Brown D.W."/>
            <person name="Nagy L.G."/>
            <person name="Floudas D."/>
            <person name="Held B.W."/>
            <person name="Levasseur A."/>
            <person name="Lombard V."/>
            <person name="Morin E."/>
            <person name="Otillar R."/>
            <person name="Lindquist E.A."/>
            <person name="Sun H."/>
            <person name="LaButti K.M."/>
            <person name="Schmutz J."/>
            <person name="Jabbour D."/>
            <person name="Luo H."/>
            <person name="Baker S.E."/>
            <person name="Pisabarro A.G."/>
            <person name="Walton J.D."/>
            <person name="Blanchette R.A."/>
            <person name="Henrissat B."/>
            <person name="Martin F."/>
            <person name="Cullen D."/>
            <person name="Hibbett D.S."/>
            <person name="Grigoriev I.V."/>
        </authorList>
    </citation>
    <scope>NUCLEOTIDE SEQUENCE [LARGE SCALE GENOMIC DNA]</scope>
    <source>
        <strain evidence="8">MUCL 33604</strain>
    </source>
</reference>
<dbReference type="AlphaFoldDB" id="A0A067P9M7"/>
<evidence type="ECO:0000256" key="2">
    <source>
        <dbReference type="ARBA" id="ARBA00010989"/>
    </source>
</evidence>
<dbReference type="SUPFAM" id="SSF51905">
    <property type="entry name" value="FAD/NAD(P)-binding domain"/>
    <property type="match status" value="1"/>
</dbReference>
<dbReference type="STRING" id="933084.A0A067P9M7"/>
<dbReference type="InParanoid" id="A0A067P9M7"/>
<dbReference type="Gene3D" id="3.30.9.10">
    <property type="entry name" value="D-Amino Acid Oxidase, subunit A, domain 2"/>
    <property type="match status" value="1"/>
</dbReference>
<keyword evidence="3" id="KW-0285">Flavoprotein</keyword>
<keyword evidence="8" id="KW-1185">Reference proteome</keyword>
<accession>A0A067P9M7</accession>
<evidence type="ECO:0000259" key="6">
    <source>
        <dbReference type="Pfam" id="PF01266"/>
    </source>
</evidence>
<keyword evidence="5" id="KW-0560">Oxidoreductase</keyword>
<keyword evidence="4" id="KW-0274">FAD</keyword>
<comment type="cofactor">
    <cofactor evidence="1">
        <name>FAD</name>
        <dbReference type="ChEBI" id="CHEBI:57692"/>
    </cofactor>
</comment>
<dbReference type="OrthoDB" id="2219495at2759"/>
<dbReference type="Proteomes" id="UP000027265">
    <property type="component" value="Unassembled WGS sequence"/>
</dbReference>
<dbReference type="GO" id="GO:0050660">
    <property type="term" value="F:flavin adenine dinucleotide binding"/>
    <property type="evidence" value="ECO:0007669"/>
    <property type="project" value="InterPro"/>
</dbReference>
<dbReference type="HOGENOM" id="CLU_007884_0_2_1"/>
<dbReference type="PANTHER" id="PTHR10961:SF26">
    <property type="entry name" value="L-SACCHAROPINE OXIDASE"/>
    <property type="match status" value="1"/>
</dbReference>
<evidence type="ECO:0000256" key="5">
    <source>
        <dbReference type="ARBA" id="ARBA00023002"/>
    </source>
</evidence>
<evidence type="ECO:0000256" key="3">
    <source>
        <dbReference type="ARBA" id="ARBA00022630"/>
    </source>
</evidence>
<proteinExistence type="inferred from homology"/>
<evidence type="ECO:0000313" key="8">
    <source>
        <dbReference type="Proteomes" id="UP000027265"/>
    </source>
</evidence>
<protein>
    <recommendedName>
        <fullName evidence="6">FAD dependent oxidoreductase domain-containing protein</fullName>
    </recommendedName>
</protein>
<evidence type="ECO:0000256" key="4">
    <source>
        <dbReference type="ARBA" id="ARBA00022827"/>
    </source>
</evidence>
<name>A0A067P9M7_9AGAM</name>
<dbReference type="PANTHER" id="PTHR10961">
    <property type="entry name" value="PEROXISOMAL SARCOSINE OXIDASE"/>
    <property type="match status" value="1"/>
</dbReference>